<evidence type="ECO:0000256" key="7">
    <source>
        <dbReference type="ARBA" id="ARBA00047304"/>
    </source>
</evidence>
<dbReference type="EMBL" id="JARPOI010000016">
    <property type="protein sequence ID" value="KAJ9145915.1"/>
    <property type="molecule type" value="Genomic_DNA"/>
</dbReference>
<dbReference type="Pfam" id="PF01582">
    <property type="entry name" value="TIR"/>
    <property type="match status" value="1"/>
</dbReference>
<protein>
    <recommendedName>
        <fullName evidence="1">ADP-ribosyl cyclase/cyclic ADP-ribose hydrolase</fullName>
        <ecNumber evidence="1">3.2.2.6</ecNumber>
    </recommendedName>
</protein>
<dbReference type="PANTHER" id="PTHR11017:SF362">
    <property type="entry name" value="TIR DOMAIN-CONTAINING PROTEIN"/>
    <property type="match status" value="1"/>
</dbReference>
<dbReference type="InterPro" id="IPR058546">
    <property type="entry name" value="RPS4B/Roq1-like_LRR"/>
</dbReference>
<comment type="catalytic activity">
    <reaction evidence="7">
        <text>NAD(+) + H2O = ADP-D-ribose + nicotinamide + H(+)</text>
        <dbReference type="Rhea" id="RHEA:16301"/>
        <dbReference type="ChEBI" id="CHEBI:15377"/>
        <dbReference type="ChEBI" id="CHEBI:15378"/>
        <dbReference type="ChEBI" id="CHEBI:17154"/>
        <dbReference type="ChEBI" id="CHEBI:57540"/>
        <dbReference type="ChEBI" id="CHEBI:57967"/>
        <dbReference type="EC" id="3.2.2.6"/>
    </reaction>
    <physiologicalReaction direction="left-to-right" evidence="7">
        <dbReference type="Rhea" id="RHEA:16302"/>
    </physiologicalReaction>
</comment>
<dbReference type="InterPro" id="IPR045344">
    <property type="entry name" value="C-JID"/>
</dbReference>
<dbReference type="Pfam" id="PF20160">
    <property type="entry name" value="C-JID"/>
    <property type="match status" value="1"/>
</dbReference>
<name>A0ABQ9KNF9_HEVBR</name>
<evidence type="ECO:0000256" key="8">
    <source>
        <dbReference type="SAM" id="MobiDB-lite"/>
    </source>
</evidence>
<dbReference type="PROSITE" id="PS50104">
    <property type="entry name" value="TIR"/>
    <property type="match status" value="1"/>
</dbReference>
<dbReference type="PRINTS" id="PR00364">
    <property type="entry name" value="DISEASERSIST"/>
</dbReference>
<dbReference type="SUPFAM" id="SSF52540">
    <property type="entry name" value="P-loop containing nucleoside triphosphate hydrolases"/>
    <property type="match status" value="1"/>
</dbReference>
<evidence type="ECO:0000259" key="9">
    <source>
        <dbReference type="PROSITE" id="PS50104"/>
    </source>
</evidence>
<evidence type="ECO:0000256" key="5">
    <source>
        <dbReference type="ARBA" id="ARBA00022821"/>
    </source>
</evidence>
<evidence type="ECO:0000256" key="6">
    <source>
        <dbReference type="ARBA" id="ARBA00023027"/>
    </source>
</evidence>
<dbReference type="EC" id="3.2.2.6" evidence="1"/>
<dbReference type="Pfam" id="PF13855">
    <property type="entry name" value="LRR_8"/>
    <property type="match status" value="1"/>
</dbReference>
<feature type="region of interest" description="Disordered" evidence="8">
    <location>
        <begin position="1178"/>
        <end position="1209"/>
    </location>
</feature>
<dbReference type="SUPFAM" id="SSF52058">
    <property type="entry name" value="L domain-like"/>
    <property type="match status" value="2"/>
</dbReference>
<dbReference type="SUPFAM" id="SSF52200">
    <property type="entry name" value="Toll/Interleukin receptor TIR domain"/>
    <property type="match status" value="1"/>
</dbReference>
<dbReference type="InterPro" id="IPR035897">
    <property type="entry name" value="Toll_tir_struct_dom_sf"/>
</dbReference>
<keyword evidence="6" id="KW-0520">NAD</keyword>
<dbReference type="InterPro" id="IPR044974">
    <property type="entry name" value="Disease_R_plants"/>
</dbReference>
<sequence>MASSSSAAPEWKYDVFISFRGRDTRDNFTHFLYKALYQKGIETFIDNKLNRGEEISPELLRAIEESMVAVIIFSQNYADSPWCLEELVHIMKCKKAHGQSVLPVFYRVDPSDVENQIGDFGKGFDRAKEQSQANGDMRIVKKWRAALRDAANLSGYDSAVSRPDSTLINEIVNHVLKKLNQTSSNDTEGLIGIESSLEQVEKLLNIEFPDVRIIGIWGMGGIGKTTIAGVIFNRISALFDSCCFLANVREESEKMGLPRLQQELFSMLLDDNLNMHMLSTEPASIKTRLNRKKVFIVLDDVNSSRQLELLAGVHWFGLGSRIIVTTRERQLLVSHGVNFIYEVRDLNEDHGLELFSRYAFRQKHRTEEFMELSMRAIDYCKGLPLALKVLGSSLYGRSEREWNASLNRLEKHFNKEIQQTLRISFDALDDLNKSLFLDIACYFRGHDKDYVTKILTSFGFHPDSGIGELIDNSLVTVFDNTLGMHDLLQDMGREIVRQQSLKDPGKRSRLWDHEDVVQVLLLGLGTEHVECIVIDLSKTDERHFEADAFMKMKNLRLIDVHGAFGDRKVHLSGNFEFLYHELKCLCWEGYPLKYLPSNFNPKKIIMIEMPRSSIKQLWKGVLHLDKLQFIDLSHSQSLTETPDFTGVPNLEKLILEGCTSLSKVHPSLGVLKKLALLNLKDCSCLRSLPTGIELENLNTLILSGCSKLGRFPEIVGNMEHLSKVSLDGIAISELPLSIKNLTGLVFLSMRNCKNFGSLPSNINLLKSLKNLDLFGCSKLDSLPESLGYLKRLEKLDVGETAVTEPPSSIRLLENLKVLSFRGSKPIAFHWLYNWMPTFRKTHDYVGLSLPSLKGLHSLTELDLSDCNLSEEMIPGDFYCLSSLQVLNISRNNFVNTPASISQLPQLRYLYLDDCKNLKALRKLPATIHEISANNCISLETLSSPDAIAGKWMWPIFYFTNCFKLSVNQGGDSMPFKFLRSHLQSLSMNQLQDVSFPGCRFDVIVPGIEVPNWFIQQHMGPSVVIPLPPNWYNEKFKGLAVCPVFAIRENPDLLTDGPASDIAIYCTLEAIDCSRTSIFKFLIYRIPSIQSDHLWMGFHSRIGFGKSNQLNKCRYLRASFESPFPGLEVKKCGIRLVYDQDENEYNPVAGESSHPCDNLGLVNQALHEPMVVDERSKVKRSHHDYNMAGPSKSGSFDLEEEPFPKRLKNF</sequence>
<accession>A0ABQ9KNF9</accession>
<gene>
    <name evidence="10" type="ORF">P3X46_028242</name>
</gene>
<dbReference type="Gene3D" id="3.40.50.10140">
    <property type="entry name" value="Toll/interleukin-1 receptor homology (TIR) domain"/>
    <property type="match status" value="1"/>
</dbReference>
<dbReference type="Gene3D" id="1.10.8.430">
    <property type="entry name" value="Helical domain of apoptotic protease-activating factors"/>
    <property type="match status" value="1"/>
</dbReference>
<dbReference type="SMART" id="SM00255">
    <property type="entry name" value="TIR"/>
    <property type="match status" value="1"/>
</dbReference>
<dbReference type="Pfam" id="PF00931">
    <property type="entry name" value="NB-ARC"/>
    <property type="match status" value="1"/>
</dbReference>
<dbReference type="InterPro" id="IPR002182">
    <property type="entry name" value="NB-ARC"/>
</dbReference>
<evidence type="ECO:0000313" key="10">
    <source>
        <dbReference type="EMBL" id="KAJ9145915.1"/>
    </source>
</evidence>
<evidence type="ECO:0000256" key="3">
    <source>
        <dbReference type="ARBA" id="ARBA00022737"/>
    </source>
</evidence>
<dbReference type="Proteomes" id="UP001174677">
    <property type="component" value="Chromosome 16"/>
</dbReference>
<dbReference type="PANTHER" id="PTHR11017">
    <property type="entry name" value="LEUCINE-RICH REPEAT-CONTAINING PROTEIN"/>
    <property type="match status" value="1"/>
</dbReference>
<dbReference type="InterPro" id="IPR032675">
    <property type="entry name" value="LRR_dom_sf"/>
</dbReference>
<dbReference type="InterPro" id="IPR001611">
    <property type="entry name" value="Leu-rich_rpt"/>
</dbReference>
<reference evidence="10" key="1">
    <citation type="journal article" date="2023" name="Plant Biotechnol. J.">
        <title>Chromosome-level wild Hevea brasiliensis genome provides new tools for genomic-assisted breeding and valuable loci to elevate rubber yield.</title>
        <authorList>
            <person name="Cheng H."/>
            <person name="Song X."/>
            <person name="Hu Y."/>
            <person name="Wu T."/>
            <person name="Yang Q."/>
            <person name="An Z."/>
            <person name="Feng S."/>
            <person name="Deng Z."/>
            <person name="Wu W."/>
            <person name="Zeng X."/>
            <person name="Tu M."/>
            <person name="Wang X."/>
            <person name="Huang H."/>
        </authorList>
    </citation>
    <scope>NUCLEOTIDE SEQUENCE</scope>
    <source>
        <strain evidence="10">MT/VB/25A 57/8</strain>
    </source>
</reference>
<dbReference type="Pfam" id="PF23282">
    <property type="entry name" value="WHD_ROQ1"/>
    <property type="match status" value="1"/>
</dbReference>
<evidence type="ECO:0000256" key="2">
    <source>
        <dbReference type="ARBA" id="ARBA00022614"/>
    </source>
</evidence>
<evidence type="ECO:0000256" key="1">
    <source>
        <dbReference type="ARBA" id="ARBA00011982"/>
    </source>
</evidence>
<dbReference type="Gene3D" id="3.40.50.300">
    <property type="entry name" value="P-loop containing nucleotide triphosphate hydrolases"/>
    <property type="match status" value="1"/>
</dbReference>
<dbReference type="InterPro" id="IPR058192">
    <property type="entry name" value="WHD_ROQ1-like"/>
</dbReference>
<proteinExistence type="predicted"/>
<feature type="domain" description="TIR" evidence="9">
    <location>
        <begin position="11"/>
        <end position="179"/>
    </location>
</feature>
<dbReference type="Gene3D" id="3.80.10.10">
    <property type="entry name" value="Ribonuclease Inhibitor"/>
    <property type="match status" value="2"/>
</dbReference>
<dbReference type="InterPro" id="IPR042197">
    <property type="entry name" value="Apaf_helical"/>
</dbReference>
<evidence type="ECO:0000313" key="11">
    <source>
        <dbReference type="Proteomes" id="UP001174677"/>
    </source>
</evidence>
<dbReference type="InterPro" id="IPR027417">
    <property type="entry name" value="P-loop_NTPase"/>
</dbReference>
<dbReference type="InterPro" id="IPR000157">
    <property type="entry name" value="TIR_dom"/>
</dbReference>
<dbReference type="Pfam" id="PF23286">
    <property type="entry name" value="LRR_13"/>
    <property type="match status" value="1"/>
</dbReference>
<keyword evidence="11" id="KW-1185">Reference proteome</keyword>
<keyword evidence="3" id="KW-0677">Repeat</keyword>
<keyword evidence="2" id="KW-0433">Leucine-rich repeat</keyword>
<comment type="caution">
    <text evidence="10">The sequence shown here is derived from an EMBL/GenBank/DDBJ whole genome shotgun (WGS) entry which is preliminary data.</text>
</comment>
<evidence type="ECO:0000256" key="4">
    <source>
        <dbReference type="ARBA" id="ARBA00022801"/>
    </source>
</evidence>
<keyword evidence="4" id="KW-0378">Hydrolase</keyword>
<organism evidence="10 11">
    <name type="scientific">Hevea brasiliensis</name>
    <name type="common">Para rubber tree</name>
    <name type="synonym">Siphonia brasiliensis</name>
    <dbReference type="NCBI Taxonomy" id="3981"/>
    <lineage>
        <taxon>Eukaryota</taxon>
        <taxon>Viridiplantae</taxon>
        <taxon>Streptophyta</taxon>
        <taxon>Embryophyta</taxon>
        <taxon>Tracheophyta</taxon>
        <taxon>Spermatophyta</taxon>
        <taxon>Magnoliopsida</taxon>
        <taxon>eudicotyledons</taxon>
        <taxon>Gunneridae</taxon>
        <taxon>Pentapetalae</taxon>
        <taxon>rosids</taxon>
        <taxon>fabids</taxon>
        <taxon>Malpighiales</taxon>
        <taxon>Euphorbiaceae</taxon>
        <taxon>Crotonoideae</taxon>
        <taxon>Micrandreae</taxon>
        <taxon>Hevea</taxon>
    </lineage>
</organism>
<keyword evidence="5" id="KW-0611">Plant defense</keyword>